<comment type="similarity">
    <text evidence="3">Belongs to the aspartate/ornithine carbamoyltransferase superfamily.</text>
</comment>
<dbReference type="GO" id="GO:0004585">
    <property type="term" value="F:ornithine carbamoyltransferase activity"/>
    <property type="evidence" value="ECO:0007669"/>
    <property type="project" value="UniProtKB-EC"/>
</dbReference>
<dbReference type="EC" id="2.1.3.3" evidence="2"/>
<feature type="domain" description="Aspartate/ornithine carbamoyltransferase carbamoyl-P binding" evidence="5">
    <location>
        <begin position="17"/>
        <end position="154"/>
    </location>
</feature>
<dbReference type="PROSITE" id="PS00097">
    <property type="entry name" value="CARBAMOYLTRANSFERASE"/>
    <property type="match status" value="1"/>
</dbReference>
<dbReference type="InterPro" id="IPR036901">
    <property type="entry name" value="Asp/Orn_carbamoylTrfase_sf"/>
</dbReference>
<evidence type="ECO:0000256" key="3">
    <source>
        <dbReference type="RuleBase" id="RU003634"/>
    </source>
</evidence>
<dbReference type="InterPro" id="IPR006132">
    <property type="entry name" value="Asp/Orn_carbamoyltranf_P-bd"/>
</dbReference>
<evidence type="ECO:0000256" key="1">
    <source>
        <dbReference type="ARBA" id="ARBA00022679"/>
    </source>
</evidence>
<dbReference type="RefSeq" id="WP_282539833.1">
    <property type="nucleotide sequence ID" value="NZ_JASCIS010000070.1"/>
</dbReference>
<dbReference type="NCBIfam" id="TIGR00658">
    <property type="entry name" value="orni_carb_tr"/>
    <property type="match status" value="1"/>
</dbReference>
<name>A0ABT6T8S4_9ACTN</name>
<dbReference type="Pfam" id="PF00185">
    <property type="entry name" value="OTCace"/>
    <property type="match status" value="1"/>
</dbReference>
<comment type="caution">
    <text evidence="6">The sequence shown here is derived from an EMBL/GenBank/DDBJ whole genome shotgun (WGS) entry which is preliminary data.</text>
</comment>
<gene>
    <name evidence="6" type="primary">argF</name>
    <name evidence="6" type="ORF">QIT00_36620</name>
</gene>
<evidence type="ECO:0000313" key="6">
    <source>
        <dbReference type="EMBL" id="MDI3424006.1"/>
    </source>
</evidence>
<reference evidence="6 7" key="1">
    <citation type="submission" date="2023-05" db="EMBL/GenBank/DDBJ databases">
        <title>Draft genome sequence of Streptomyces sp. B-S-A12 isolated from a cave soil in Thailand.</title>
        <authorList>
            <person name="Chamroensaksri N."/>
            <person name="Muangham S."/>
        </authorList>
    </citation>
    <scope>NUCLEOTIDE SEQUENCE [LARGE SCALE GENOMIC DNA]</scope>
    <source>
        <strain evidence="6 7">B-S-A12</strain>
    </source>
</reference>
<dbReference type="PRINTS" id="PR00100">
    <property type="entry name" value="AOTCASE"/>
</dbReference>
<dbReference type="PRINTS" id="PR00102">
    <property type="entry name" value="OTCASE"/>
</dbReference>
<dbReference type="PANTHER" id="PTHR45753:SF3">
    <property type="entry name" value="ORNITHINE TRANSCARBAMYLASE, MITOCHONDRIAL"/>
    <property type="match status" value="1"/>
</dbReference>
<evidence type="ECO:0000256" key="2">
    <source>
        <dbReference type="NCBIfam" id="TIGR00658"/>
    </source>
</evidence>
<dbReference type="NCBIfam" id="NF001986">
    <property type="entry name" value="PRK00779.1"/>
    <property type="match status" value="1"/>
</dbReference>
<accession>A0ABT6T8S4</accession>
<dbReference type="Gene3D" id="3.40.50.1370">
    <property type="entry name" value="Aspartate/ornithine carbamoyltransferase"/>
    <property type="match status" value="2"/>
</dbReference>
<keyword evidence="7" id="KW-1185">Reference proteome</keyword>
<feature type="domain" description="Aspartate/ornithine carbamoyltransferase Asp/Orn-binding" evidence="4">
    <location>
        <begin position="161"/>
        <end position="315"/>
    </location>
</feature>
<dbReference type="SUPFAM" id="SSF53671">
    <property type="entry name" value="Aspartate/ornithine carbamoyltransferase"/>
    <property type="match status" value="1"/>
</dbReference>
<organism evidence="6 7">
    <name type="scientific">Streptomyces luteolus</name>
    <dbReference type="NCBI Taxonomy" id="3043615"/>
    <lineage>
        <taxon>Bacteria</taxon>
        <taxon>Bacillati</taxon>
        <taxon>Actinomycetota</taxon>
        <taxon>Actinomycetes</taxon>
        <taxon>Kitasatosporales</taxon>
        <taxon>Streptomycetaceae</taxon>
        <taxon>Streptomyces</taxon>
    </lineage>
</organism>
<dbReference type="Pfam" id="PF02729">
    <property type="entry name" value="OTCace_N"/>
    <property type="match status" value="1"/>
</dbReference>
<evidence type="ECO:0000259" key="5">
    <source>
        <dbReference type="Pfam" id="PF02729"/>
    </source>
</evidence>
<dbReference type="InterPro" id="IPR006130">
    <property type="entry name" value="Asp/Orn_carbamoylTrfase"/>
</dbReference>
<dbReference type="InterPro" id="IPR006131">
    <property type="entry name" value="Asp_carbamoyltransf_Asp/Orn-bd"/>
</dbReference>
<dbReference type="EMBL" id="JASCIS010000070">
    <property type="protein sequence ID" value="MDI3424006.1"/>
    <property type="molecule type" value="Genomic_DNA"/>
</dbReference>
<evidence type="ECO:0000259" key="4">
    <source>
        <dbReference type="Pfam" id="PF00185"/>
    </source>
</evidence>
<keyword evidence="1 3" id="KW-0808">Transferase</keyword>
<sequence>MQPSSVPPVPEDKIPDHLLRVSDLDPGIVPELLDLAESMRREPLGWADSLRGAAIGCIFEKPSTRTRVSLATAAHRLGMTAIVLNHDDLQLGHGETVGDTARVLSSYLDALTVRTFEHTLVEQTAEDSAVPVINALSNTHHPLQSLADLLTLREHFGALAGMRAAFIGDGRSNTCNSFLSACAATGMHLVIASPPGYETDAALLNEARETMAQTGGSLSLTTEPEEAVRTAQAVYAEVWVAMDQLHEAHVRTPHLSRYRVDDQLLAHAPTDVVALHCLPAKRGQEITSDVLDGPRCLAWRQAANRLPTAQAVLHTLITTARHRTV</sequence>
<dbReference type="InterPro" id="IPR002292">
    <property type="entry name" value="Orn/put_carbamltrans"/>
</dbReference>
<protein>
    <recommendedName>
        <fullName evidence="2">Ornithine carbamoyltransferase</fullName>
        <ecNumber evidence="2">2.1.3.3</ecNumber>
    </recommendedName>
</protein>
<dbReference type="Proteomes" id="UP001237105">
    <property type="component" value="Unassembled WGS sequence"/>
</dbReference>
<evidence type="ECO:0000313" key="7">
    <source>
        <dbReference type="Proteomes" id="UP001237105"/>
    </source>
</evidence>
<proteinExistence type="inferred from homology"/>
<dbReference type="PANTHER" id="PTHR45753">
    <property type="entry name" value="ORNITHINE CARBAMOYLTRANSFERASE, MITOCHONDRIAL"/>
    <property type="match status" value="1"/>
</dbReference>